<gene>
    <name evidence="1" type="ORF">EXE63_05190</name>
</gene>
<dbReference type="RefSeq" id="WP_168141081.1">
    <property type="nucleotide sequence ID" value="NZ_CP038799.1"/>
</dbReference>
<dbReference type="AlphaFoldDB" id="A0A6H0S2U5"/>
<proteinExistence type="predicted"/>
<dbReference type="Proteomes" id="UP000501849">
    <property type="component" value="Chromosome"/>
</dbReference>
<organism evidence="1 2">
    <name type="scientific">Mycolicibacterium frederiksbergense</name>
    <dbReference type="NCBI Taxonomy" id="117567"/>
    <lineage>
        <taxon>Bacteria</taxon>
        <taxon>Bacillati</taxon>
        <taxon>Actinomycetota</taxon>
        <taxon>Actinomycetes</taxon>
        <taxon>Mycobacteriales</taxon>
        <taxon>Mycobacteriaceae</taxon>
        <taxon>Mycolicibacterium</taxon>
    </lineage>
</organism>
<name>A0A6H0S2U5_9MYCO</name>
<keyword evidence="2" id="KW-1185">Reference proteome</keyword>
<evidence type="ECO:0000313" key="2">
    <source>
        <dbReference type="Proteomes" id="UP000501849"/>
    </source>
</evidence>
<accession>A0A6H0S2U5</accession>
<dbReference type="KEGG" id="mfre:EXE63_05190"/>
<sequence>MYAFLGNEAIASRAVSRGELRSRYTRVLPNVYVHKGLELTLEDRAHAAWVWCGQSGVIAGRTAAGLYLDPWAVTAEPVELIALKSRHPPGLIVRNERIAVDEITVVGPLAVTSPARTALDLARHHDRDIAVALMDQIARQARISKDDILRLAERYPRSRGINAAKAAIADIEPGARTPEETRVRLILSDGGLRPTHTQIRVTDGFREAVIAMGWPTQKVGVNCDYLAAQRFPYLAVDTADLLRNLGWLVIDALPDHTERYIYLRTRDALRSRA</sequence>
<reference evidence="1 2" key="1">
    <citation type="submission" date="2019-04" db="EMBL/GenBank/DDBJ databases">
        <title>Draft, Whole-Genome Sequence of the Anthracene-degrading Mycobacterium frederiksbergense LB501T, Isolated from a Polycyclic Aromatic Hydrocarbon (PAH)-Contaminated Soil.</title>
        <authorList>
            <person name="Augelletti F."/>
        </authorList>
    </citation>
    <scope>NUCLEOTIDE SEQUENCE [LARGE SCALE GENOMIC DNA]</scope>
    <source>
        <strain evidence="1 2">LB 501T</strain>
    </source>
</reference>
<protein>
    <recommendedName>
        <fullName evidence="3">AbiEi antitoxin C-terminal domain-containing protein</fullName>
    </recommendedName>
</protein>
<evidence type="ECO:0008006" key="3">
    <source>
        <dbReference type="Google" id="ProtNLM"/>
    </source>
</evidence>
<evidence type="ECO:0000313" key="1">
    <source>
        <dbReference type="EMBL" id="QIV80357.1"/>
    </source>
</evidence>
<dbReference type="EMBL" id="CP038799">
    <property type="protein sequence ID" value="QIV80357.1"/>
    <property type="molecule type" value="Genomic_DNA"/>
</dbReference>